<evidence type="ECO:0000256" key="1">
    <source>
        <dbReference type="ARBA" id="ARBA00008987"/>
    </source>
</evidence>
<evidence type="ECO:0000313" key="4">
    <source>
        <dbReference type="Proteomes" id="UP000799770"/>
    </source>
</evidence>
<dbReference type="AlphaFoldDB" id="A0A6A5ZSD2"/>
<keyword evidence="4" id="KW-1185">Reference proteome</keyword>
<dbReference type="PANTHER" id="PTHR12452">
    <property type="entry name" value="42-9-9 PROTEIN-RELATED"/>
    <property type="match status" value="1"/>
</dbReference>
<dbReference type="InterPro" id="IPR045108">
    <property type="entry name" value="TXNDC17-like"/>
</dbReference>
<dbReference type="InterPro" id="IPR036249">
    <property type="entry name" value="Thioredoxin-like_sf"/>
</dbReference>
<proteinExistence type="inferred from homology"/>
<protein>
    <recommendedName>
        <fullName evidence="2">Thioredoxin domain-containing protein</fullName>
    </recommendedName>
</protein>
<comment type="similarity">
    <text evidence="1">Belongs to the thioredoxin family.</text>
</comment>
<dbReference type="PANTHER" id="PTHR12452:SF0">
    <property type="entry name" value="THIOREDOXIN DOMAIN-CONTAINING PROTEIN 17"/>
    <property type="match status" value="1"/>
</dbReference>
<gene>
    <name evidence="3" type="ORF">BDV96DRAFT_481323</name>
</gene>
<evidence type="ECO:0000259" key="2">
    <source>
        <dbReference type="Pfam" id="PF06110"/>
    </source>
</evidence>
<reference evidence="3" key="1">
    <citation type="journal article" date="2020" name="Stud. Mycol.">
        <title>101 Dothideomycetes genomes: a test case for predicting lifestyles and emergence of pathogens.</title>
        <authorList>
            <person name="Haridas S."/>
            <person name="Albert R."/>
            <person name="Binder M."/>
            <person name="Bloem J."/>
            <person name="Labutti K."/>
            <person name="Salamov A."/>
            <person name="Andreopoulos B."/>
            <person name="Baker S."/>
            <person name="Barry K."/>
            <person name="Bills G."/>
            <person name="Bluhm B."/>
            <person name="Cannon C."/>
            <person name="Castanera R."/>
            <person name="Culley D."/>
            <person name="Daum C."/>
            <person name="Ezra D."/>
            <person name="Gonzalez J."/>
            <person name="Henrissat B."/>
            <person name="Kuo A."/>
            <person name="Liang C."/>
            <person name="Lipzen A."/>
            <person name="Lutzoni F."/>
            <person name="Magnuson J."/>
            <person name="Mondo S."/>
            <person name="Nolan M."/>
            <person name="Ohm R."/>
            <person name="Pangilinan J."/>
            <person name="Park H.-J."/>
            <person name="Ramirez L."/>
            <person name="Alfaro M."/>
            <person name="Sun H."/>
            <person name="Tritt A."/>
            <person name="Yoshinaga Y."/>
            <person name="Zwiers L.-H."/>
            <person name="Turgeon B."/>
            <person name="Goodwin S."/>
            <person name="Spatafora J."/>
            <person name="Crous P."/>
            <person name="Grigoriev I."/>
        </authorList>
    </citation>
    <scope>NUCLEOTIDE SEQUENCE</scope>
    <source>
        <strain evidence="3">CBS 627.86</strain>
    </source>
</reference>
<dbReference type="GO" id="GO:0047134">
    <property type="term" value="F:protein-disulfide reductase [NAD(P)H] activity"/>
    <property type="evidence" value="ECO:0007669"/>
    <property type="project" value="InterPro"/>
</dbReference>
<dbReference type="EMBL" id="ML977310">
    <property type="protein sequence ID" value="KAF2122570.1"/>
    <property type="molecule type" value="Genomic_DNA"/>
</dbReference>
<dbReference type="GO" id="GO:0005829">
    <property type="term" value="C:cytosol"/>
    <property type="evidence" value="ECO:0007669"/>
    <property type="project" value="TreeGrafter"/>
</dbReference>
<sequence>MTIKDNFEVPKSAQELPLPDEPNARFFVLYLSSIDPATNQPWCGDVRRTLPLLNKTFSADPSPEIHYAYVGSRYEYKEVPGSRFRTDWDITRVPTLARYERVNGQVKEVGRLVEGELLDEKRIGGLIGA</sequence>
<organism evidence="3 4">
    <name type="scientific">Lophiotrema nucula</name>
    <dbReference type="NCBI Taxonomy" id="690887"/>
    <lineage>
        <taxon>Eukaryota</taxon>
        <taxon>Fungi</taxon>
        <taxon>Dikarya</taxon>
        <taxon>Ascomycota</taxon>
        <taxon>Pezizomycotina</taxon>
        <taxon>Dothideomycetes</taxon>
        <taxon>Pleosporomycetidae</taxon>
        <taxon>Pleosporales</taxon>
        <taxon>Lophiotremataceae</taxon>
        <taxon>Lophiotrema</taxon>
    </lineage>
</organism>
<feature type="domain" description="Thioredoxin" evidence="2">
    <location>
        <begin position="22"/>
        <end position="103"/>
    </location>
</feature>
<dbReference type="SUPFAM" id="SSF52833">
    <property type="entry name" value="Thioredoxin-like"/>
    <property type="match status" value="1"/>
</dbReference>
<evidence type="ECO:0000313" key="3">
    <source>
        <dbReference type="EMBL" id="KAF2122570.1"/>
    </source>
</evidence>
<dbReference type="InterPro" id="IPR010357">
    <property type="entry name" value="TXNDC17_dom"/>
</dbReference>
<dbReference type="OrthoDB" id="78947at2759"/>
<name>A0A6A5ZSD2_9PLEO</name>
<accession>A0A6A5ZSD2</accession>
<dbReference type="Gene3D" id="3.40.30.10">
    <property type="entry name" value="Glutaredoxin"/>
    <property type="match status" value="1"/>
</dbReference>
<dbReference type="Pfam" id="PF06110">
    <property type="entry name" value="TXD17-like_Trx"/>
    <property type="match status" value="1"/>
</dbReference>
<dbReference type="Proteomes" id="UP000799770">
    <property type="component" value="Unassembled WGS sequence"/>
</dbReference>